<accession>A0A8C1H8B3</accession>
<accession>A0A8C1XLX3</accession>
<dbReference type="Proteomes" id="UP000694700">
    <property type="component" value="Unplaced"/>
</dbReference>
<dbReference type="PANTHER" id="PTHR18839">
    <property type="entry name" value="MITOTIC INTERACTOR AND SUBSTRATE OF PLK1 MISP FAMILY MEMBER"/>
    <property type="match status" value="1"/>
</dbReference>
<evidence type="ECO:0000313" key="3">
    <source>
        <dbReference type="Proteomes" id="UP000694427"/>
    </source>
</evidence>
<feature type="region of interest" description="Disordered" evidence="1">
    <location>
        <begin position="1"/>
        <end position="29"/>
    </location>
</feature>
<dbReference type="PANTHER" id="PTHR18839:SF0">
    <property type="entry name" value="MITOTIC INTERACTOR AND SUBSTRATE OF PLK1 ISOFORM X1-RELATED"/>
    <property type="match status" value="1"/>
</dbReference>
<evidence type="ECO:0000256" key="1">
    <source>
        <dbReference type="SAM" id="MobiDB-lite"/>
    </source>
</evidence>
<evidence type="ECO:0000313" key="2">
    <source>
        <dbReference type="Ensembl" id="ENSCCRP00015084275.1"/>
    </source>
</evidence>
<organism evidence="2 4">
    <name type="scientific">Cyprinus carpio</name>
    <name type="common">Common carp</name>
    <dbReference type="NCBI Taxonomy" id="7962"/>
    <lineage>
        <taxon>Eukaryota</taxon>
        <taxon>Metazoa</taxon>
        <taxon>Chordata</taxon>
        <taxon>Craniata</taxon>
        <taxon>Vertebrata</taxon>
        <taxon>Euteleostomi</taxon>
        <taxon>Actinopterygii</taxon>
        <taxon>Neopterygii</taxon>
        <taxon>Teleostei</taxon>
        <taxon>Ostariophysi</taxon>
        <taxon>Cypriniformes</taxon>
        <taxon>Cyprinidae</taxon>
        <taxon>Cyprininae</taxon>
        <taxon>Cyprinus</taxon>
    </lineage>
</organism>
<reference evidence="2" key="1">
    <citation type="submission" date="2025-05" db="UniProtKB">
        <authorList>
            <consortium name="Ensembl"/>
        </authorList>
    </citation>
    <scope>IDENTIFICATION</scope>
</reference>
<evidence type="ECO:0000313" key="4">
    <source>
        <dbReference type="Proteomes" id="UP000694700"/>
    </source>
</evidence>
<name>A0A8C1XLX3_CYPCA</name>
<feature type="region of interest" description="Disordered" evidence="1">
    <location>
        <begin position="48"/>
        <end position="107"/>
    </location>
</feature>
<feature type="compositionally biased region" description="Polar residues" evidence="1">
    <location>
        <begin position="89"/>
        <end position="107"/>
    </location>
</feature>
<proteinExistence type="predicted"/>
<sequence length="218" mass="25266">ECHPCSEDSGLDDTSYRSPYDEPETPVEREIREALEREENFKRERAMAKMSVGDTMQVKARPGVLHQSRSEPGDKGQMFDTLEDRSRSQRSLSAKTPTLSVTGTSGRRPSYHEMIANNVIILEPDSYPTKNNPFFKLRSHSTQSLVDQEIKLVRQREEELRRQRAQLYVKERYDTVLVSPSQQQNFTYEKPGTTFIRRKSALAQRWEAGIFANHQQQD</sequence>
<dbReference type="AlphaFoldDB" id="A0A8C1XLX3"/>
<dbReference type="Ensembl" id="ENSCCRT00015087017.1">
    <property type="protein sequence ID" value="ENSCCRP00015084275.1"/>
    <property type="gene ID" value="ENSCCRG00015034017.1"/>
</dbReference>
<protein>
    <submittedName>
        <fullName evidence="2">Uncharacterized protein</fullName>
    </submittedName>
</protein>
<keyword evidence="3" id="KW-1185">Reference proteome</keyword>
<dbReference type="Proteomes" id="UP000694427">
    <property type="component" value="Unplaced"/>
</dbReference>
<dbReference type="InterPro" id="IPR042779">
    <property type="entry name" value="MISP/MISP3-like"/>
</dbReference>
<dbReference type="Ensembl" id="ENSCCRT00010101372.1">
    <property type="protein sequence ID" value="ENSCCRP00010091401.1"/>
    <property type="gene ID" value="ENSCCRG00010039961.1"/>
</dbReference>